<feature type="compositionally biased region" description="Low complexity" evidence="3">
    <location>
        <begin position="443"/>
        <end position="461"/>
    </location>
</feature>
<feature type="signal peptide" evidence="4">
    <location>
        <begin position="1"/>
        <end position="23"/>
    </location>
</feature>
<dbReference type="Pfam" id="PF02141">
    <property type="entry name" value="DENN"/>
    <property type="match status" value="1"/>
</dbReference>
<feature type="region of interest" description="Disordered" evidence="3">
    <location>
        <begin position="693"/>
        <end position="729"/>
    </location>
</feature>
<feature type="compositionally biased region" description="Low complexity" evidence="3">
    <location>
        <begin position="601"/>
        <end position="613"/>
    </location>
</feature>
<keyword evidence="7" id="KW-1185">Reference proteome</keyword>
<keyword evidence="4" id="KW-0732">Signal</keyword>
<reference evidence="6" key="1">
    <citation type="submission" date="2023-03" db="EMBL/GenBank/DDBJ databases">
        <authorList>
            <person name="Steffen K."/>
            <person name="Cardenas P."/>
        </authorList>
    </citation>
    <scope>NUCLEOTIDE SEQUENCE</scope>
</reference>
<feature type="compositionally biased region" description="Low complexity" evidence="3">
    <location>
        <begin position="695"/>
        <end position="709"/>
    </location>
</feature>
<dbReference type="PROSITE" id="PS50211">
    <property type="entry name" value="DENN"/>
    <property type="match status" value="1"/>
</dbReference>
<dbReference type="PANTHER" id="PTHR13196:SF14">
    <property type="entry name" value="UDENN DOMAIN-CONTAINING PROTEIN"/>
    <property type="match status" value="1"/>
</dbReference>
<feature type="region of interest" description="Disordered" evidence="3">
    <location>
        <begin position="473"/>
        <end position="492"/>
    </location>
</feature>
<feature type="domain" description="UDENN" evidence="5">
    <location>
        <begin position="1"/>
        <end position="189"/>
    </location>
</feature>
<feature type="compositionally biased region" description="Polar residues" evidence="3">
    <location>
        <begin position="386"/>
        <end position="396"/>
    </location>
</feature>
<keyword evidence="2" id="KW-0968">Cytoplasmic vesicle</keyword>
<dbReference type="Gene3D" id="6.10.140.1000">
    <property type="match status" value="1"/>
</dbReference>
<feature type="region of interest" description="Disordered" evidence="3">
    <location>
        <begin position="282"/>
        <end position="311"/>
    </location>
</feature>
<comment type="caution">
    <text evidence="6">The sequence shown here is derived from an EMBL/GenBank/DDBJ whole genome shotgun (WGS) entry which is preliminary data.</text>
</comment>
<dbReference type="InterPro" id="IPR040032">
    <property type="entry name" value="DENND1A/B/C"/>
</dbReference>
<evidence type="ECO:0000256" key="1">
    <source>
        <dbReference type="ARBA" id="ARBA00004132"/>
    </source>
</evidence>
<evidence type="ECO:0000313" key="6">
    <source>
        <dbReference type="EMBL" id="CAI8043127.1"/>
    </source>
</evidence>
<dbReference type="InterPro" id="IPR037516">
    <property type="entry name" value="Tripartite_DENN"/>
</dbReference>
<accession>A0AA35T8D4</accession>
<dbReference type="GO" id="GO:0030136">
    <property type="term" value="C:clathrin-coated vesicle"/>
    <property type="evidence" value="ECO:0007669"/>
    <property type="project" value="UniProtKB-SubCell"/>
</dbReference>
<dbReference type="Gene3D" id="3.40.50.11500">
    <property type="match status" value="1"/>
</dbReference>
<comment type="subcellular location">
    <subcellularLocation>
        <location evidence="1">Cytoplasmic vesicle</location>
        <location evidence="1">Clathrin-coated vesicle</location>
    </subcellularLocation>
</comment>
<evidence type="ECO:0000256" key="4">
    <source>
        <dbReference type="SAM" id="SignalP"/>
    </source>
</evidence>
<feature type="compositionally biased region" description="Polar residues" evidence="3">
    <location>
        <begin position="716"/>
        <end position="729"/>
    </location>
</feature>
<dbReference type="SMART" id="SM00799">
    <property type="entry name" value="DENN"/>
    <property type="match status" value="1"/>
</dbReference>
<proteinExistence type="predicted"/>
<evidence type="ECO:0000256" key="3">
    <source>
        <dbReference type="SAM" id="MobiDB-lite"/>
    </source>
</evidence>
<evidence type="ECO:0000313" key="7">
    <source>
        <dbReference type="Proteomes" id="UP001174909"/>
    </source>
</evidence>
<dbReference type="GO" id="GO:0032456">
    <property type="term" value="P:endocytic recycling"/>
    <property type="evidence" value="ECO:0007669"/>
    <property type="project" value="TreeGrafter"/>
</dbReference>
<feature type="region of interest" description="Disordered" evidence="3">
    <location>
        <begin position="413"/>
        <end position="461"/>
    </location>
</feature>
<dbReference type="InterPro" id="IPR005112">
    <property type="entry name" value="dDENN_dom"/>
</dbReference>
<dbReference type="Proteomes" id="UP001174909">
    <property type="component" value="Unassembled WGS sequence"/>
</dbReference>
<feature type="region of interest" description="Disordered" evidence="3">
    <location>
        <begin position="368"/>
        <end position="396"/>
    </location>
</feature>
<feature type="compositionally biased region" description="Low complexity" evidence="3">
    <location>
        <begin position="298"/>
        <end position="311"/>
    </location>
</feature>
<dbReference type="GO" id="GO:0005085">
    <property type="term" value="F:guanyl-nucleotide exchange factor activity"/>
    <property type="evidence" value="ECO:0007669"/>
    <property type="project" value="InterPro"/>
</dbReference>
<feature type="region of interest" description="Disordered" evidence="3">
    <location>
        <begin position="577"/>
        <end position="666"/>
    </location>
</feature>
<feature type="region of interest" description="Disordered" evidence="3">
    <location>
        <begin position="320"/>
        <end position="339"/>
    </location>
</feature>
<dbReference type="PANTHER" id="PTHR13196">
    <property type="entry name" value="DENN DOMAIN-CONTAINING"/>
    <property type="match status" value="1"/>
</dbReference>
<gene>
    <name evidence="6" type="ORF">GBAR_LOCUS23931</name>
</gene>
<sequence>MIFERRIIITSSSLSLLSASVHGATTLLYPLHWQHIFIPIMPQHLKDYCGAPMPFLMGVHSSLMEDVHRMPMDDVVILDMDNNVIESPHVDDLGSMPGEVIAELKHVLKKESSGYGDNACKAFMLAMVSMIGGYRKALKFREGEAEVVFDEEAFFTSRLQMEEFLASLLHFQHFRQFINTKIDQLKNRSIARDLFDMEAMFYDDEMKGTTQEKIKTAFNKFLTSTRGGGKRLMEKSEKFSHQLQKGVTKGYGKIVDKKSFQRFVKDTKRTWAELGTRDRIEDSGENDQVMVTDKSGVSLSRSSSSLSSSSLPPALLVAQASKRPPPRVIPYHKHQEGKKRLAEVLKQQNQRTSVGSLDQGAVLKMLASPESLQPPDDLAEKASLDSRGSTEASISISSGEVATGTLIDLADVPRQTAVVETEEGRTRERTEEEKEGNRERSNTGSDSMVSTASSSSEELTISTVNQRTGWVNFEEDDSFKPPLPPPRSELDNISGGGEVLVNPLVETTSEEVVDFNPFATTDSGPAATGRVSPFEDFGAQVAQTLFNQSRNRSSLDSYTADLMATASRDIYMALNSTSHPPTIPERRESGVSLPEPLAPTSSSGSLSSLERGSCPQTVPSINPFAPPPPLSSATNGFPPSHPLVHREWVRPKGPPPPKPQPYSGKPVSVLCTAARTDDPFGNLLEGLSMEAYANSPSSSSLSSVNKCSSPGGQLPPSASQHTSVESPLV</sequence>
<evidence type="ECO:0000259" key="5">
    <source>
        <dbReference type="PROSITE" id="PS50211"/>
    </source>
</evidence>
<dbReference type="InterPro" id="IPR043153">
    <property type="entry name" value="DENN_C"/>
</dbReference>
<feature type="compositionally biased region" description="Basic and acidic residues" evidence="3">
    <location>
        <begin position="422"/>
        <end position="441"/>
    </location>
</feature>
<protein>
    <submittedName>
        <fullName evidence="6">DENN domain-containing protein 1A</fullName>
    </submittedName>
</protein>
<dbReference type="SMART" id="SM00801">
    <property type="entry name" value="dDENN"/>
    <property type="match status" value="1"/>
</dbReference>
<dbReference type="EMBL" id="CASHTH010003305">
    <property type="protein sequence ID" value="CAI8043127.1"/>
    <property type="molecule type" value="Genomic_DNA"/>
</dbReference>
<evidence type="ECO:0000256" key="2">
    <source>
        <dbReference type="ARBA" id="ARBA00023329"/>
    </source>
</evidence>
<feature type="chain" id="PRO_5041347391" evidence="4">
    <location>
        <begin position="24"/>
        <end position="729"/>
    </location>
</feature>
<dbReference type="GO" id="GO:0006897">
    <property type="term" value="P:endocytosis"/>
    <property type="evidence" value="ECO:0007669"/>
    <property type="project" value="TreeGrafter"/>
</dbReference>
<dbReference type="AlphaFoldDB" id="A0AA35T8D4"/>
<name>A0AA35T8D4_GEOBA</name>
<dbReference type="GO" id="GO:1901981">
    <property type="term" value="F:phosphatidylinositol phosphate binding"/>
    <property type="evidence" value="ECO:0007669"/>
    <property type="project" value="TreeGrafter"/>
</dbReference>
<dbReference type="InterPro" id="IPR001194">
    <property type="entry name" value="cDENN_dom"/>
</dbReference>
<dbReference type="GO" id="GO:0005829">
    <property type="term" value="C:cytosol"/>
    <property type="evidence" value="ECO:0007669"/>
    <property type="project" value="TreeGrafter"/>
</dbReference>
<organism evidence="6 7">
    <name type="scientific">Geodia barretti</name>
    <name type="common">Barrett's horny sponge</name>
    <dbReference type="NCBI Taxonomy" id="519541"/>
    <lineage>
        <taxon>Eukaryota</taxon>
        <taxon>Metazoa</taxon>
        <taxon>Porifera</taxon>
        <taxon>Demospongiae</taxon>
        <taxon>Heteroscleromorpha</taxon>
        <taxon>Tetractinellida</taxon>
        <taxon>Astrophorina</taxon>
        <taxon>Geodiidae</taxon>
        <taxon>Geodia</taxon>
    </lineage>
</organism>